<protein>
    <recommendedName>
        <fullName evidence="3">HTH arsR-type domain-containing protein</fullName>
    </recommendedName>
</protein>
<proteinExistence type="predicted"/>
<name>A0A1F8FHA4_9BACT</name>
<sequence>MSKRILETLFNSRARVRLLRFLFRNYPQNFTIKELVDRLQEDRPTVKKEIDRFTEIKLLANIKTKNSHGQEGYVLNNEFQFIQELRDLILKSSPAEKEEITSRLNKIGRIKLAVVAGSFLDWENPQNTPTDLLVVTDDLDRRKFGNFLKYLEAETGGEVRFVVMEKDEFSYRLSMFDRFVRVLLEGPHEKLINKLGV</sequence>
<dbReference type="InterPro" id="IPR043519">
    <property type="entry name" value="NT_sf"/>
</dbReference>
<accession>A0A1F8FHA4</accession>
<evidence type="ECO:0008006" key="3">
    <source>
        <dbReference type="Google" id="ProtNLM"/>
    </source>
</evidence>
<dbReference type="EMBL" id="MGJT01000017">
    <property type="protein sequence ID" value="OGN12512.1"/>
    <property type="molecule type" value="Genomic_DNA"/>
</dbReference>
<dbReference type="AlphaFoldDB" id="A0A1F8FHA4"/>
<reference evidence="1 2" key="1">
    <citation type="journal article" date="2016" name="Nat. Commun.">
        <title>Thousands of microbial genomes shed light on interconnected biogeochemical processes in an aquifer system.</title>
        <authorList>
            <person name="Anantharaman K."/>
            <person name="Brown C.T."/>
            <person name="Hug L.A."/>
            <person name="Sharon I."/>
            <person name="Castelle C.J."/>
            <person name="Probst A.J."/>
            <person name="Thomas B.C."/>
            <person name="Singh A."/>
            <person name="Wilkins M.J."/>
            <person name="Karaoz U."/>
            <person name="Brodie E.L."/>
            <person name="Williams K.H."/>
            <person name="Hubbard S.S."/>
            <person name="Banfield J.F."/>
        </authorList>
    </citation>
    <scope>NUCLEOTIDE SEQUENCE [LARGE SCALE GENOMIC DNA]</scope>
</reference>
<dbReference type="Proteomes" id="UP000178197">
    <property type="component" value="Unassembled WGS sequence"/>
</dbReference>
<organism evidence="1 2">
    <name type="scientific">Candidatus Yanofskybacteria bacterium RIFCSPHIGHO2_02_FULL_43_15c</name>
    <dbReference type="NCBI Taxonomy" id="1802679"/>
    <lineage>
        <taxon>Bacteria</taxon>
        <taxon>Candidatus Yanofskyibacteriota</taxon>
    </lineage>
</organism>
<dbReference type="Gene3D" id="3.30.460.10">
    <property type="entry name" value="Beta Polymerase, domain 2"/>
    <property type="match status" value="1"/>
</dbReference>
<evidence type="ECO:0000313" key="2">
    <source>
        <dbReference type="Proteomes" id="UP000178197"/>
    </source>
</evidence>
<gene>
    <name evidence="1" type="ORF">A3C71_01950</name>
</gene>
<comment type="caution">
    <text evidence="1">The sequence shown here is derived from an EMBL/GenBank/DDBJ whole genome shotgun (WGS) entry which is preliminary data.</text>
</comment>
<evidence type="ECO:0000313" key="1">
    <source>
        <dbReference type="EMBL" id="OGN12512.1"/>
    </source>
</evidence>